<dbReference type="EMBL" id="JAGGKQ010000002">
    <property type="protein sequence ID" value="MBP1921283.1"/>
    <property type="molecule type" value="Genomic_DNA"/>
</dbReference>
<evidence type="ECO:0000256" key="1">
    <source>
        <dbReference type="SAM" id="Phobius"/>
    </source>
</evidence>
<evidence type="ECO:0000313" key="3">
    <source>
        <dbReference type="Proteomes" id="UP000823588"/>
    </source>
</evidence>
<dbReference type="PANTHER" id="PTHR40700:SF1">
    <property type="entry name" value="DUF63 DOMAIN-CONTAINING PROTEIN"/>
    <property type="match status" value="1"/>
</dbReference>
<feature type="transmembrane region" description="Helical" evidence="1">
    <location>
        <begin position="126"/>
        <end position="149"/>
    </location>
</feature>
<dbReference type="PANTHER" id="PTHR40700">
    <property type="entry name" value="HYPOTHETICAL MEMBRANE PROTEIN, CONSERVED, DUF63 FAMILY"/>
    <property type="match status" value="1"/>
</dbReference>
<comment type="caution">
    <text evidence="2">The sequence shown here is derived from an EMBL/GenBank/DDBJ whole genome shotgun (WGS) entry which is preliminary data.</text>
</comment>
<name>A0A8T4GB07_9EURY</name>
<protein>
    <submittedName>
        <fullName evidence="2">Putative membrane protein</fullName>
    </submittedName>
</protein>
<sequence>MLERLPFLPEGTTLPPLPYLVVTLLAGGAVAVALHRRRPEVTRVHVLALVPWIALGAALHVLYVVDALPTLFSPFGGSPTVYLVVATLAGAVWTVADAAGTARVRAVGTDDPAADDSLLDRERVPLLIAVAGTVLLVPVVAAALAGGVSGTGGRWSFVALVATLPVTAVVWLGLTQASPEAAVTGGVGVLVVFGHTLDGVSTAVGVTQLGFGERTPLSQTILELGGVPPVPLLGEGWVFLLVKLAVASVVVYLFAPYVREAPGEGSLLLGFIAAVGLGPAVHNLILFTVAA</sequence>
<dbReference type="OrthoDB" id="308209at2157"/>
<dbReference type="Pfam" id="PF01889">
    <property type="entry name" value="DUF63"/>
    <property type="match status" value="1"/>
</dbReference>
<keyword evidence="3" id="KW-1185">Reference proteome</keyword>
<dbReference type="AlphaFoldDB" id="A0A8T4GB07"/>
<organism evidence="2 3">
    <name type="scientific">Halorubrum alkaliphilum</name>
    <dbReference type="NCBI Taxonomy" id="261290"/>
    <lineage>
        <taxon>Archaea</taxon>
        <taxon>Methanobacteriati</taxon>
        <taxon>Methanobacteriota</taxon>
        <taxon>Stenosarchaea group</taxon>
        <taxon>Halobacteria</taxon>
        <taxon>Halobacteriales</taxon>
        <taxon>Haloferacaceae</taxon>
        <taxon>Halorubrum</taxon>
    </lineage>
</organism>
<keyword evidence="1" id="KW-0812">Transmembrane</keyword>
<feature type="transmembrane region" description="Helical" evidence="1">
    <location>
        <begin position="46"/>
        <end position="65"/>
    </location>
</feature>
<proteinExistence type="predicted"/>
<reference evidence="2" key="1">
    <citation type="submission" date="2021-03" db="EMBL/GenBank/DDBJ databases">
        <title>Genomic Encyclopedia of Type Strains, Phase IV (KMG-IV): sequencing the most valuable type-strain genomes for metagenomic binning, comparative biology and taxonomic classification.</title>
        <authorList>
            <person name="Goeker M."/>
        </authorList>
    </citation>
    <scope>NUCLEOTIDE SEQUENCE</scope>
    <source>
        <strain evidence="2">DSM 23564</strain>
    </source>
</reference>
<feature type="transmembrane region" description="Helical" evidence="1">
    <location>
        <begin position="16"/>
        <end position="34"/>
    </location>
</feature>
<dbReference type="RefSeq" id="WP_209482671.1">
    <property type="nucleotide sequence ID" value="NZ_JAGGKQ010000002.1"/>
</dbReference>
<evidence type="ECO:0000313" key="2">
    <source>
        <dbReference type="EMBL" id="MBP1921283.1"/>
    </source>
</evidence>
<feature type="transmembrane region" description="Helical" evidence="1">
    <location>
        <begin position="237"/>
        <end position="255"/>
    </location>
</feature>
<feature type="transmembrane region" description="Helical" evidence="1">
    <location>
        <begin position="267"/>
        <end position="290"/>
    </location>
</feature>
<dbReference type="Proteomes" id="UP000823588">
    <property type="component" value="Unassembled WGS sequence"/>
</dbReference>
<accession>A0A8T4GB07</accession>
<dbReference type="InterPro" id="IPR002749">
    <property type="entry name" value="DUF63"/>
</dbReference>
<keyword evidence="1" id="KW-1133">Transmembrane helix</keyword>
<keyword evidence="1" id="KW-0472">Membrane</keyword>
<feature type="transmembrane region" description="Helical" evidence="1">
    <location>
        <begin position="155"/>
        <end position="174"/>
    </location>
</feature>
<gene>
    <name evidence="2" type="ORF">J2751_000272</name>
</gene>
<feature type="transmembrane region" description="Helical" evidence="1">
    <location>
        <begin position="77"/>
        <end position="96"/>
    </location>
</feature>